<evidence type="ECO:0000256" key="5">
    <source>
        <dbReference type="ARBA" id="ARBA00022856"/>
    </source>
</evidence>
<dbReference type="GO" id="GO:0035673">
    <property type="term" value="F:oligopeptide transmembrane transporter activity"/>
    <property type="evidence" value="ECO:0007669"/>
    <property type="project" value="InterPro"/>
</dbReference>
<dbReference type="PANTHER" id="PTHR22601">
    <property type="entry name" value="ISP4 LIKE PROTEIN"/>
    <property type="match status" value="1"/>
</dbReference>
<feature type="transmembrane region" description="Helical" evidence="10">
    <location>
        <begin position="821"/>
        <end position="838"/>
    </location>
</feature>
<keyword evidence="4 10" id="KW-0812">Transmembrane</keyword>
<dbReference type="GO" id="GO:0015031">
    <property type="term" value="P:protein transport"/>
    <property type="evidence" value="ECO:0007669"/>
    <property type="project" value="UniProtKB-KW"/>
</dbReference>
<dbReference type="NCBIfam" id="TIGR00728">
    <property type="entry name" value="OPT_sfam"/>
    <property type="match status" value="1"/>
</dbReference>
<comment type="caution">
    <text evidence="11">The sequence shown here is derived from an EMBL/GenBank/DDBJ whole genome shotgun (WGS) entry which is preliminary data.</text>
</comment>
<keyword evidence="12" id="KW-1185">Reference proteome</keyword>
<feature type="transmembrane region" description="Helical" evidence="10">
    <location>
        <begin position="482"/>
        <end position="503"/>
    </location>
</feature>
<evidence type="ECO:0000256" key="1">
    <source>
        <dbReference type="ARBA" id="ARBA00004141"/>
    </source>
</evidence>
<feature type="transmembrane region" description="Helical" evidence="10">
    <location>
        <begin position="896"/>
        <end position="918"/>
    </location>
</feature>
<dbReference type="AlphaFoldDB" id="A0AAD4LN12"/>
<protein>
    <submittedName>
        <fullName evidence="11">OPT-domain-containing protein</fullName>
    </submittedName>
</protein>
<dbReference type="EMBL" id="JAKELL010000008">
    <property type="protein sequence ID" value="KAH8996740.1"/>
    <property type="molecule type" value="Genomic_DNA"/>
</dbReference>
<comment type="subcellular location">
    <subcellularLocation>
        <location evidence="1">Membrane</location>
        <topology evidence="1">Multi-pass membrane protein</topology>
    </subcellularLocation>
</comment>
<evidence type="ECO:0000256" key="8">
    <source>
        <dbReference type="ARBA" id="ARBA00023136"/>
    </source>
</evidence>
<feature type="compositionally biased region" description="Low complexity" evidence="9">
    <location>
        <begin position="88"/>
        <end position="100"/>
    </location>
</feature>
<feature type="transmembrane region" description="Helical" evidence="10">
    <location>
        <begin position="271"/>
        <end position="289"/>
    </location>
</feature>
<feature type="transmembrane region" description="Helical" evidence="10">
    <location>
        <begin position="347"/>
        <end position="373"/>
    </location>
</feature>
<feature type="transmembrane region" description="Helical" evidence="10">
    <location>
        <begin position="440"/>
        <end position="462"/>
    </location>
</feature>
<evidence type="ECO:0000256" key="3">
    <source>
        <dbReference type="ARBA" id="ARBA00022448"/>
    </source>
</evidence>
<accession>A0AAD4LN12</accession>
<sequence length="957" mass="107375">MAPRPATSRSGPPTTSGSLDPSIDSNIDRDPQYTYSQEYSLEDQDDESDDEDVFAFLPPSTAQPSESPSLPSPIQSLPLSQLPPPQHSFPQQHFPASLPSPTSPPPPFSPVADPLTYPPPTFDPHVLERHIPQAGPSTTSVHFVGTVDSPSPPSTADNRDSNSSTEDGFRLRKLGRFPTGISATSDFTTSSSQLPLDDKRRSFLFQEKRQQSTALSDLSTVDPELDGADSVSIKMKFDFDTLLDEDSPYPEVRASVSNIDDPDMPTLTIRMWLVGLLLSFAASAMNVFFNFRQPAPIVTPVVLLLIAHPLGKFLAYSLPITIYRLPRVLGGGQFSLNPCPWNIKEHALVFIMTNVSVGPAYALNAIVVAEVYYQLHLGFWFSLVLLLATQLTGFGLAGLCRRFLVWPASMVWPQNLMTCTLLNTFHAEEDENSGISRFRYFMFVFTGAFFFFFLPGYLFQALSMFSWICWLAPNNVPLNQVFGVSSGLGMSILTFDWTVISWIGSPFMIPWWAEVHIFAGFVLFYWILTPILYYTNSWYLAHFPMFGTVPYDRFGHRYNVSRVLTVQDTFNTTAYEEYSPLYLPAAYAITYLLAFALSTCVITHTLLYHGRTLLNGFKRIRLEADDIHFKLMQNYPEVPDWWYGSVFVFFFCMAIVAAEVWNTGMPVWALLLSIMLPIVYVLPSGFIYAMTGQAISLNLLAQIIPGTLLPGQPLANMFFKVYSVQTLTESTSFVQDLKLGHYIKVPPRATFTVQLVATLLSGFLQVGVKEWMFATVPDICTPGQLSHLTCPHNQVFFTASAIWGLIGPSRQFGPQSIYNPQLYAIIVGALLPLPFWIMQRWRPNSWAKFVSTPIVLIGVSFIPPATGINYSSWFAVGFIFQFIVRKRNFQWWSKYNYITGAALDSGTVLSLLTIFFTLQLPRGGFEVNWWGNTVFTNNADWTGRPLLQTTPDNPLPK</sequence>
<feature type="compositionally biased region" description="Low complexity" evidence="9">
    <location>
        <begin position="1"/>
        <end position="18"/>
    </location>
</feature>
<keyword evidence="3" id="KW-0813">Transport</keyword>
<dbReference type="InterPro" id="IPR004813">
    <property type="entry name" value="OPT"/>
</dbReference>
<feature type="transmembrane region" description="Helical" evidence="10">
    <location>
        <begin position="379"/>
        <end position="400"/>
    </location>
</feature>
<feature type="compositionally biased region" description="Low complexity" evidence="9">
    <location>
        <begin position="63"/>
        <end position="80"/>
    </location>
</feature>
<gene>
    <name evidence="11" type="ORF">EDB92DRAFT_1841643</name>
</gene>
<keyword evidence="5" id="KW-0571">Peptide transport</keyword>
<dbReference type="InterPro" id="IPR004648">
    <property type="entry name" value="Oligpept_transpt"/>
</dbReference>
<organism evidence="11 12">
    <name type="scientific">Lactarius akahatsu</name>
    <dbReference type="NCBI Taxonomy" id="416441"/>
    <lineage>
        <taxon>Eukaryota</taxon>
        <taxon>Fungi</taxon>
        <taxon>Dikarya</taxon>
        <taxon>Basidiomycota</taxon>
        <taxon>Agaricomycotina</taxon>
        <taxon>Agaricomycetes</taxon>
        <taxon>Russulales</taxon>
        <taxon>Russulaceae</taxon>
        <taxon>Lactarius</taxon>
    </lineage>
</organism>
<feature type="transmembrane region" description="Helical" evidence="10">
    <location>
        <begin position="515"/>
        <end position="535"/>
    </location>
</feature>
<proteinExistence type="inferred from homology"/>
<dbReference type="Pfam" id="PF03169">
    <property type="entry name" value="OPT"/>
    <property type="match status" value="1"/>
</dbReference>
<evidence type="ECO:0000256" key="6">
    <source>
        <dbReference type="ARBA" id="ARBA00022927"/>
    </source>
</evidence>
<evidence type="ECO:0000313" key="11">
    <source>
        <dbReference type="EMBL" id="KAH8996740.1"/>
    </source>
</evidence>
<evidence type="ECO:0000313" key="12">
    <source>
        <dbReference type="Proteomes" id="UP001201163"/>
    </source>
</evidence>
<feature type="transmembrane region" description="Helical" evidence="10">
    <location>
        <begin position="585"/>
        <end position="608"/>
    </location>
</feature>
<evidence type="ECO:0000256" key="9">
    <source>
        <dbReference type="SAM" id="MobiDB-lite"/>
    </source>
</evidence>
<feature type="transmembrane region" description="Helical" evidence="10">
    <location>
        <begin position="667"/>
        <end position="689"/>
    </location>
</feature>
<feature type="compositionally biased region" description="Acidic residues" evidence="9">
    <location>
        <begin position="40"/>
        <end position="53"/>
    </location>
</feature>
<feature type="transmembrane region" description="Helical" evidence="10">
    <location>
        <begin position="301"/>
        <end position="326"/>
    </location>
</feature>
<evidence type="ECO:0000256" key="7">
    <source>
        <dbReference type="ARBA" id="ARBA00022989"/>
    </source>
</evidence>
<keyword evidence="7 10" id="KW-1133">Transmembrane helix</keyword>
<name>A0AAD4LN12_9AGAM</name>
<feature type="region of interest" description="Disordered" evidence="9">
    <location>
        <begin position="1"/>
        <end position="172"/>
    </location>
</feature>
<dbReference type="GO" id="GO:0016020">
    <property type="term" value="C:membrane"/>
    <property type="evidence" value="ECO:0007669"/>
    <property type="project" value="UniProtKB-SubCell"/>
</dbReference>
<feature type="transmembrane region" description="Helical" evidence="10">
    <location>
        <begin position="641"/>
        <end position="661"/>
    </location>
</feature>
<comment type="similarity">
    <text evidence="2">Belongs to the oligopeptide OPT transporter family.</text>
</comment>
<evidence type="ECO:0000256" key="2">
    <source>
        <dbReference type="ARBA" id="ARBA00008807"/>
    </source>
</evidence>
<reference evidence="11" key="1">
    <citation type="submission" date="2022-01" db="EMBL/GenBank/DDBJ databases">
        <title>Comparative genomics reveals a dynamic genome evolution in the ectomycorrhizal milk-cap (Lactarius) mushrooms.</title>
        <authorList>
            <consortium name="DOE Joint Genome Institute"/>
            <person name="Lebreton A."/>
            <person name="Tang N."/>
            <person name="Kuo A."/>
            <person name="LaButti K."/>
            <person name="Drula E."/>
            <person name="Barry K."/>
            <person name="Clum A."/>
            <person name="Lipzen A."/>
            <person name="Mousain D."/>
            <person name="Ng V."/>
            <person name="Wang R."/>
            <person name="Wang X."/>
            <person name="Dai Y."/>
            <person name="Henrissat B."/>
            <person name="Grigoriev I.V."/>
            <person name="Guerin-Laguette A."/>
            <person name="Yu F."/>
            <person name="Martin F.M."/>
        </authorList>
    </citation>
    <scope>NUCLEOTIDE SEQUENCE</scope>
    <source>
        <strain evidence="11">QP</strain>
    </source>
</reference>
<dbReference type="NCBIfam" id="TIGR00727">
    <property type="entry name" value="ISP4_OPT"/>
    <property type="match status" value="1"/>
</dbReference>
<keyword evidence="8 10" id="KW-0472">Membrane</keyword>
<evidence type="ECO:0000256" key="4">
    <source>
        <dbReference type="ARBA" id="ARBA00022692"/>
    </source>
</evidence>
<dbReference type="Proteomes" id="UP001201163">
    <property type="component" value="Unassembled WGS sequence"/>
</dbReference>
<keyword evidence="6" id="KW-0653">Protein transport</keyword>
<evidence type="ECO:0000256" key="10">
    <source>
        <dbReference type="SAM" id="Phobius"/>
    </source>
</evidence>